<reference evidence="2 3" key="1">
    <citation type="journal article" date="2014" name="Genome Announc.">
        <title>Complete Genome Sequence of Mycoplasma ovis Strain Michigan, a Hemoplasma of Sheep with Two Distinct 16S rRNA Genes.</title>
        <authorList>
            <person name="Deshuillers P.L."/>
            <person name="Santos A.P."/>
            <person name="do Nascimento N.C."/>
            <person name="Hampel J.A."/>
            <person name="Bergin I.L."/>
            <person name="Dyson M.C."/>
            <person name="Messick J.B."/>
        </authorList>
    </citation>
    <scope>NUCLEOTIDE SEQUENCE [LARGE SCALE GENOMIC DNA]</scope>
    <source>
        <strain evidence="2 3">Michigan</strain>
    </source>
</reference>
<evidence type="ECO:0000313" key="3">
    <source>
        <dbReference type="Proteomes" id="UP000018745"/>
    </source>
</evidence>
<dbReference type="InterPro" id="IPR000462">
    <property type="entry name" value="CDP-OH_P_trans"/>
</dbReference>
<gene>
    <name evidence="2" type="ORF">OVS_01650</name>
</gene>
<name>A0ABM5P0H6_9MOLU</name>
<dbReference type="InterPro" id="IPR043130">
    <property type="entry name" value="CDP-OH_PTrfase_TM_dom"/>
</dbReference>
<keyword evidence="1" id="KW-0812">Transmembrane</keyword>
<dbReference type="EMBL" id="CP006935">
    <property type="protein sequence ID" value="AHC39919.1"/>
    <property type="molecule type" value="Genomic_DNA"/>
</dbReference>
<keyword evidence="3" id="KW-1185">Reference proteome</keyword>
<organism evidence="2 3">
    <name type="scientific">Mycoplasma ovis str. Michigan</name>
    <dbReference type="NCBI Taxonomy" id="1415773"/>
    <lineage>
        <taxon>Bacteria</taxon>
        <taxon>Bacillati</taxon>
        <taxon>Mycoplasmatota</taxon>
        <taxon>Mollicutes</taxon>
        <taxon>Mycoplasmataceae</taxon>
        <taxon>Mycoplasma</taxon>
    </lineage>
</organism>
<proteinExistence type="predicted"/>
<accession>A0ABM5P0H6</accession>
<feature type="transmembrane region" description="Helical" evidence="1">
    <location>
        <begin position="22"/>
        <end position="47"/>
    </location>
</feature>
<sequence length="128" mass="14819">MARKWKCESNFGAVFDPLADKILVSSFLVLFSASSLVHWIIPVLSIYREISIEFIRYKLKKIGVWLAASKTAKWKTTIQFAGVVLGFLVSSSWGKEILNVFFIISLLFSFKSFVKYLKIYWDYFGIKK</sequence>
<dbReference type="Proteomes" id="UP000018745">
    <property type="component" value="Chromosome"/>
</dbReference>
<dbReference type="Gene3D" id="1.20.120.1760">
    <property type="match status" value="1"/>
</dbReference>
<feature type="transmembrane region" description="Helical" evidence="1">
    <location>
        <begin position="100"/>
        <end position="121"/>
    </location>
</feature>
<dbReference type="Pfam" id="PF01066">
    <property type="entry name" value="CDP-OH_P_transf"/>
    <property type="match status" value="1"/>
</dbReference>
<keyword evidence="1" id="KW-1133">Transmembrane helix</keyword>
<evidence type="ECO:0000256" key="1">
    <source>
        <dbReference type="SAM" id="Phobius"/>
    </source>
</evidence>
<keyword evidence="1" id="KW-0472">Membrane</keyword>
<evidence type="ECO:0000313" key="2">
    <source>
        <dbReference type="EMBL" id="AHC39919.1"/>
    </source>
</evidence>
<protein>
    <submittedName>
        <fullName evidence="2">CDP-diacylglycerol--glycerol-3-phosphate 3-phosphatidyltransferase</fullName>
    </submittedName>
</protein>